<name>A0A2P5F7G7_TREOI</name>
<organism evidence="1 2">
    <name type="scientific">Trema orientale</name>
    <name type="common">Charcoal tree</name>
    <name type="synonym">Celtis orientalis</name>
    <dbReference type="NCBI Taxonomy" id="63057"/>
    <lineage>
        <taxon>Eukaryota</taxon>
        <taxon>Viridiplantae</taxon>
        <taxon>Streptophyta</taxon>
        <taxon>Embryophyta</taxon>
        <taxon>Tracheophyta</taxon>
        <taxon>Spermatophyta</taxon>
        <taxon>Magnoliopsida</taxon>
        <taxon>eudicotyledons</taxon>
        <taxon>Gunneridae</taxon>
        <taxon>Pentapetalae</taxon>
        <taxon>rosids</taxon>
        <taxon>fabids</taxon>
        <taxon>Rosales</taxon>
        <taxon>Cannabaceae</taxon>
        <taxon>Trema</taxon>
    </lineage>
</organism>
<dbReference type="EMBL" id="JXTC01000056">
    <property type="protein sequence ID" value="PON93699.1"/>
    <property type="molecule type" value="Genomic_DNA"/>
</dbReference>
<sequence>MDGSNDLASGPRIVCRVCSGSHSYCQASDHNAVSSWLIEVLELLRITPSIEDYGMIKSSRARVMLLLCSRSMQAETIPNLKQ</sequence>
<comment type="caution">
    <text evidence="1">The sequence shown here is derived from an EMBL/GenBank/DDBJ whole genome shotgun (WGS) entry which is preliminary data.</text>
</comment>
<dbReference type="Proteomes" id="UP000237000">
    <property type="component" value="Unassembled WGS sequence"/>
</dbReference>
<reference evidence="2" key="1">
    <citation type="submission" date="2016-06" db="EMBL/GenBank/DDBJ databases">
        <title>Parallel loss of symbiosis genes in relatives of nitrogen-fixing non-legume Parasponia.</title>
        <authorList>
            <person name="Van Velzen R."/>
            <person name="Holmer R."/>
            <person name="Bu F."/>
            <person name="Rutten L."/>
            <person name="Van Zeijl A."/>
            <person name="Liu W."/>
            <person name="Santuari L."/>
            <person name="Cao Q."/>
            <person name="Sharma T."/>
            <person name="Shen D."/>
            <person name="Roswanjaya Y."/>
            <person name="Wardhani T."/>
            <person name="Kalhor M.S."/>
            <person name="Jansen J."/>
            <person name="Van den Hoogen J."/>
            <person name="Gungor B."/>
            <person name="Hartog M."/>
            <person name="Hontelez J."/>
            <person name="Verver J."/>
            <person name="Yang W.-C."/>
            <person name="Schijlen E."/>
            <person name="Repin R."/>
            <person name="Schilthuizen M."/>
            <person name="Schranz E."/>
            <person name="Heidstra R."/>
            <person name="Miyata K."/>
            <person name="Fedorova E."/>
            <person name="Kohlen W."/>
            <person name="Bisseling T."/>
            <person name="Smit S."/>
            <person name="Geurts R."/>
        </authorList>
    </citation>
    <scope>NUCLEOTIDE SEQUENCE [LARGE SCALE GENOMIC DNA]</scope>
    <source>
        <strain evidence="2">cv. RG33-2</strain>
    </source>
</reference>
<accession>A0A2P5F7G7</accession>
<dbReference type="AlphaFoldDB" id="A0A2P5F7G7"/>
<keyword evidence="2" id="KW-1185">Reference proteome</keyword>
<dbReference type="InParanoid" id="A0A2P5F7G7"/>
<proteinExistence type="predicted"/>
<protein>
    <submittedName>
        <fullName evidence="1">Uncharacterized protein</fullName>
    </submittedName>
</protein>
<evidence type="ECO:0000313" key="1">
    <source>
        <dbReference type="EMBL" id="PON93699.1"/>
    </source>
</evidence>
<evidence type="ECO:0000313" key="2">
    <source>
        <dbReference type="Proteomes" id="UP000237000"/>
    </source>
</evidence>
<gene>
    <name evidence="1" type="ORF">TorRG33x02_104020</name>
</gene>